<dbReference type="AlphaFoldDB" id="A0A423VUV4"/>
<proteinExistence type="predicted"/>
<feature type="region of interest" description="Disordered" evidence="1">
    <location>
        <begin position="367"/>
        <end position="386"/>
    </location>
</feature>
<feature type="region of interest" description="Disordered" evidence="1">
    <location>
        <begin position="1"/>
        <end position="27"/>
    </location>
</feature>
<dbReference type="EMBL" id="LKEA01000039">
    <property type="protein sequence ID" value="ROV94746.1"/>
    <property type="molecule type" value="Genomic_DNA"/>
</dbReference>
<dbReference type="OrthoDB" id="5216672at2759"/>
<feature type="compositionally biased region" description="Polar residues" evidence="1">
    <location>
        <begin position="376"/>
        <end position="386"/>
    </location>
</feature>
<comment type="caution">
    <text evidence="2">The sequence shown here is derived from an EMBL/GenBank/DDBJ whole genome shotgun (WGS) entry which is preliminary data.</text>
</comment>
<evidence type="ECO:0000256" key="1">
    <source>
        <dbReference type="SAM" id="MobiDB-lite"/>
    </source>
</evidence>
<keyword evidence="3" id="KW-1185">Reference proteome</keyword>
<evidence type="ECO:0000313" key="2">
    <source>
        <dbReference type="EMBL" id="ROV94746.1"/>
    </source>
</evidence>
<sequence length="386" mass="43279">MAEKRLSPFDDDRGGNKRSALGDQSEAAEGPIDIVEQIVRPMFWTGYTGEGRKRTVKGRDTTKELKAAYNDIIHLEGELTFNQQRELFPYIFWPPIQNWCLVPFDMQACPKEIRTDEGQINPLIYGLGAKSSDHIWKQAVFGIFEPQRRCYLIFDHILIAIHFPWADETSVDEVSMWGLVHYQKGSGTAYVHVMTQWQEWVFNNNLSNTRWAGNLVQTLTGEEDIDENLFLGDNPAINIQWMANLTGPDWNRLGARGETAKEMSEMSFLYVIYAATTLAVDKSQDNTIPEFGVDDSYGSLAQALLGVSTALDHGEEGGIRSVFRDGLTEVLPENATERDRLYREKLEQMVAVAAADYQKAWGADPGLSQDLPLLSGNPQMGSGTGS</sequence>
<gene>
    <name evidence="2" type="ORF">VMCG_08894</name>
</gene>
<protein>
    <submittedName>
        <fullName evidence="2">Uncharacterized protein</fullName>
    </submittedName>
</protein>
<dbReference type="Proteomes" id="UP000283895">
    <property type="component" value="Unassembled WGS sequence"/>
</dbReference>
<accession>A0A423VUV4</accession>
<name>A0A423VUV4_9PEZI</name>
<reference evidence="2 3" key="1">
    <citation type="submission" date="2015-09" db="EMBL/GenBank/DDBJ databases">
        <title>Host preference determinants of Valsa canker pathogens revealed by comparative genomics.</title>
        <authorList>
            <person name="Yin Z."/>
            <person name="Huang L."/>
        </authorList>
    </citation>
    <scope>NUCLEOTIDE SEQUENCE [LARGE SCALE GENOMIC DNA]</scope>
    <source>
        <strain evidence="2 3">03-1</strain>
    </source>
</reference>
<organism evidence="2 3">
    <name type="scientific">Cytospora schulzeri</name>
    <dbReference type="NCBI Taxonomy" id="448051"/>
    <lineage>
        <taxon>Eukaryota</taxon>
        <taxon>Fungi</taxon>
        <taxon>Dikarya</taxon>
        <taxon>Ascomycota</taxon>
        <taxon>Pezizomycotina</taxon>
        <taxon>Sordariomycetes</taxon>
        <taxon>Sordariomycetidae</taxon>
        <taxon>Diaporthales</taxon>
        <taxon>Cytosporaceae</taxon>
        <taxon>Cytospora</taxon>
    </lineage>
</organism>
<evidence type="ECO:0000313" key="3">
    <source>
        <dbReference type="Proteomes" id="UP000283895"/>
    </source>
</evidence>
<feature type="compositionally biased region" description="Basic and acidic residues" evidence="1">
    <location>
        <begin position="1"/>
        <end position="15"/>
    </location>
</feature>